<dbReference type="RefSeq" id="WP_307406283.1">
    <property type="nucleotide sequence ID" value="NZ_JAUSUR010000001.1"/>
</dbReference>
<dbReference type="InterPro" id="IPR033132">
    <property type="entry name" value="GH_1_N_CS"/>
</dbReference>
<dbReference type="InterPro" id="IPR001360">
    <property type="entry name" value="Glyco_hydro_1"/>
</dbReference>
<dbReference type="InterPro" id="IPR017853">
    <property type="entry name" value="GH"/>
</dbReference>
<keyword evidence="8" id="KW-1185">Reference proteome</keyword>
<evidence type="ECO:0000313" key="8">
    <source>
        <dbReference type="Proteomes" id="UP001230220"/>
    </source>
</evidence>
<dbReference type="EMBL" id="JAUSUR010000001">
    <property type="protein sequence ID" value="MDQ0360406.1"/>
    <property type="molecule type" value="Genomic_DNA"/>
</dbReference>
<dbReference type="Proteomes" id="UP001230220">
    <property type="component" value="Unassembled WGS sequence"/>
</dbReference>
<dbReference type="PRINTS" id="PR00131">
    <property type="entry name" value="GLHYDRLASE1"/>
</dbReference>
<dbReference type="PANTHER" id="PTHR10353:SF122">
    <property type="entry name" value="6-PHOSPHO-BETA-GLUCOSIDASE ASCB-RELATED"/>
    <property type="match status" value="1"/>
</dbReference>
<evidence type="ECO:0000256" key="3">
    <source>
        <dbReference type="ARBA" id="ARBA00023295"/>
    </source>
</evidence>
<evidence type="ECO:0000256" key="5">
    <source>
        <dbReference type="RuleBase" id="RU003690"/>
    </source>
</evidence>
<keyword evidence="3 6" id="KW-0326">Glycosidase</keyword>
<evidence type="ECO:0000313" key="7">
    <source>
        <dbReference type="EMBL" id="MDQ0360406.1"/>
    </source>
</evidence>
<dbReference type="GO" id="GO:0008706">
    <property type="term" value="F:6-phospho-beta-glucosidase activity"/>
    <property type="evidence" value="ECO:0007669"/>
    <property type="project" value="UniProtKB-EC"/>
</dbReference>
<evidence type="ECO:0000256" key="2">
    <source>
        <dbReference type="ARBA" id="ARBA00022801"/>
    </source>
</evidence>
<dbReference type="EC" id="3.2.1.86" evidence="7"/>
<dbReference type="PROSITE" id="PS00572">
    <property type="entry name" value="GLYCOSYL_HYDROL_F1_1"/>
    <property type="match status" value="1"/>
</dbReference>
<comment type="caution">
    <text evidence="7">The sequence shown here is derived from an EMBL/GenBank/DDBJ whole genome shotgun (WGS) entry which is preliminary data.</text>
</comment>
<evidence type="ECO:0000256" key="1">
    <source>
        <dbReference type="ARBA" id="ARBA00010838"/>
    </source>
</evidence>
<feature type="active site" description="Nucleophile" evidence="4">
    <location>
        <position position="374"/>
    </location>
</feature>
<sequence length="476" mass="55379">MLKNRFPKDFLWGGAIAANQAEGAYDVDGKGLSIADFHAYINKKNRDDRAEHSTILNTRSSLVEDSSKYYPKRDGIDFYHTYKEDISLFKELGLKCFRTSFNWTRIFPNGDEEEPNEEGMKFYDSLIDELLKNDIEPVMTISHYEMPVHLVSEYGGWYSRKTVNAYAHLCDVLFKRYADKVKYWITFNQINLLSFNSLGILDEFADNELEATYQAVHHQFIAQAKAKELAKVYGEKMLIGTMLSDKIAHPATCKPEDVLFNYRKNQMEFLFGDVAMRGYYPGYAKRFFSDNNITIKFEDGDEELLKDNTMDYLSFSYYYTKVNDAQKNSFSPMDKTKNPYLQATEWGWEIDPLGLRTALNQYYDRYQCPLFLTENGIGERDILEGDKVHDPYRIQYLNDHFIQMSESIKDGVDLIGYCLWSPIDIVSCSSAEMAKRYGVIYVDKDDEGNGTGNRYKKDSFYWYKKIIETNGESLTK</sequence>
<comment type="similarity">
    <text evidence="1 5">Belongs to the glycosyl hydrolase 1 family.</text>
</comment>
<accession>A0ABU0E0J3</accession>
<dbReference type="PANTHER" id="PTHR10353">
    <property type="entry name" value="GLYCOSYL HYDROLASE"/>
    <property type="match status" value="1"/>
</dbReference>
<name>A0ABU0E0J3_9FIRM</name>
<evidence type="ECO:0000256" key="4">
    <source>
        <dbReference type="PROSITE-ProRule" id="PRU10055"/>
    </source>
</evidence>
<reference evidence="7 8" key="1">
    <citation type="submission" date="2023-07" db="EMBL/GenBank/DDBJ databases">
        <title>Genomic Encyclopedia of Type Strains, Phase IV (KMG-IV): sequencing the most valuable type-strain genomes for metagenomic binning, comparative biology and taxonomic classification.</title>
        <authorList>
            <person name="Goeker M."/>
        </authorList>
    </citation>
    <scope>NUCLEOTIDE SEQUENCE [LARGE SCALE GENOMIC DNA]</scope>
    <source>
        <strain evidence="7 8">DSM 16784</strain>
    </source>
</reference>
<dbReference type="Gene3D" id="3.20.20.80">
    <property type="entry name" value="Glycosidases"/>
    <property type="match status" value="1"/>
</dbReference>
<dbReference type="SUPFAM" id="SSF51445">
    <property type="entry name" value="(Trans)glycosidases"/>
    <property type="match status" value="1"/>
</dbReference>
<gene>
    <name evidence="7" type="ORF">J2S15_001137</name>
</gene>
<evidence type="ECO:0000256" key="6">
    <source>
        <dbReference type="RuleBase" id="RU004468"/>
    </source>
</evidence>
<dbReference type="InterPro" id="IPR018120">
    <property type="entry name" value="Glyco_hydro_1_AS"/>
</dbReference>
<dbReference type="PROSITE" id="PS00653">
    <property type="entry name" value="GLYCOSYL_HYDROL_F1_2"/>
    <property type="match status" value="1"/>
</dbReference>
<keyword evidence="2 6" id="KW-0378">Hydrolase</keyword>
<organism evidence="7 8">
    <name type="scientific">Breznakia pachnodae</name>
    <dbReference type="NCBI Taxonomy" id="265178"/>
    <lineage>
        <taxon>Bacteria</taxon>
        <taxon>Bacillati</taxon>
        <taxon>Bacillota</taxon>
        <taxon>Erysipelotrichia</taxon>
        <taxon>Erysipelotrichales</taxon>
        <taxon>Erysipelotrichaceae</taxon>
        <taxon>Breznakia</taxon>
    </lineage>
</organism>
<proteinExistence type="inferred from homology"/>
<dbReference type="Pfam" id="PF00232">
    <property type="entry name" value="Glyco_hydro_1"/>
    <property type="match status" value="1"/>
</dbReference>
<protein>
    <submittedName>
        <fullName evidence="7">6-phospho-beta-glucosidase</fullName>
        <ecNumber evidence="7">3.2.1.86</ecNumber>
    </submittedName>
</protein>